<dbReference type="RefSeq" id="WP_020002338.1">
    <property type="nucleotide sequence ID" value="NZ_CP009677.1"/>
</dbReference>
<dbReference type="Pfam" id="PF04011">
    <property type="entry name" value="LemA"/>
    <property type="match status" value="1"/>
</dbReference>
<reference evidence="6 7" key="1">
    <citation type="submission" date="2014-08" db="EMBL/GenBank/DDBJ databases">
        <authorList>
            <person name="Kuleshov K."/>
            <person name="Dedkov V."/>
            <person name="Markelov M."/>
            <person name="Pimkina E."/>
        </authorList>
    </citation>
    <scope>NUCLEOTIDE SEQUENCE [LARGE SCALE GENOMIC DNA]</scope>
    <source>
        <strain evidence="7">TOA</strain>
    </source>
</reference>
<evidence type="ECO:0000256" key="3">
    <source>
        <dbReference type="ARBA" id="ARBA00022692"/>
    </source>
</evidence>
<comment type="subcellular location">
    <subcellularLocation>
        <location evidence="1">Membrane</location>
        <topology evidence="1">Single-pass membrane protein</topology>
    </subcellularLocation>
</comment>
<evidence type="ECO:0000313" key="7">
    <source>
        <dbReference type="Proteomes" id="UP000029712"/>
    </source>
</evidence>
<proteinExistence type="inferred from homology"/>
<keyword evidence="3" id="KW-0812">Transmembrane</keyword>
<dbReference type="Proteomes" id="UP000029712">
    <property type="component" value="Chromosome"/>
</dbReference>
<dbReference type="PANTHER" id="PTHR34478:SF1">
    <property type="entry name" value="PROTEIN LEMA"/>
    <property type="match status" value="1"/>
</dbReference>
<accession>A0A2K9YTQ4</accession>
<dbReference type="GO" id="GO:0016020">
    <property type="term" value="C:membrane"/>
    <property type="evidence" value="ECO:0007669"/>
    <property type="project" value="UniProtKB-SubCell"/>
</dbReference>
<sequence length="219" mass="25455">MLFDSRTPQSSEGFKPNVDNSIKKPIPTGVEKFFFILFFILTIGIFYFVYVGRKNELMRDQNEIQNASSLIQAAEKRRRAVLIKMMDSLIGYKNFENETLTKITQYRSKLSNIDVDKTSPVELKSQIDSIRGALNFQFEQYPDLKASKLYLQFSTEISMQEDEIYATIRNYNMIATSFNSKIYTFWTNCVAQKLDLYNVAIFQASEIERADVDTSELRN</sequence>
<comment type="similarity">
    <text evidence="2">Belongs to the LemA family.</text>
</comment>
<dbReference type="EMBL" id="CP033021">
    <property type="protein sequence ID" value="AYN65526.1"/>
    <property type="molecule type" value="Genomic_DNA"/>
</dbReference>
<evidence type="ECO:0000256" key="5">
    <source>
        <dbReference type="ARBA" id="ARBA00023136"/>
    </source>
</evidence>
<name>A0A2K9YTQ4_METHO</name>
<dbReference type="InterPro" id="IPR007156">
    <property type="entry name" value="MamQ_LemA"/>
</dbReference>
<dbReference type="OrthoDB" id="384498at2"/>
<dbReference type="SUPFAM" id="SSF140478">
    <property type="entry name" value="LemA-like"/>
    <property type="match status" value="1"/>
</dbReference>
<dbReference type="GeneID" id="89679637"/>
<keyword evidence="5" id="KW-0472">Membrane</keyword>
<gene>
    <name evidence="6" type="ORF">KN71_002380</name>
</gene>
<protein>
    <submittedName>
        <fullName evidence="6">LemA family protein</fullName>
    </submittedName>
</protein>
<evidence type="ECO:0000256" key="4">
    <source>
        <dbReference type="ARBA" id="ARBA00022989"/>
    </source>
</evidence>
<reference evidence="6 7" key="2">
    <citation type="submission" date="2018-10" db="EMBL/GenBank/DDBJ databases">
        <title>Detection and isolation of Mycoplasma hominis as a predominant microorganism from pelvic cavity of patient with salpingitis and tubo-ovarian abscess.</title>
        <authorList>
            <person name="Guschin A.E."/>
            <person name="Khayrullina G.A."/>
            <person name="Rakovskaya I.V."/>
            <person name="Shelenkov A.A."/>
            <person name="Shagin D.A."/>
        </authorList>
    </citation>
    <scope>NUCLEOTIDE SEQUENCE [LARGE SCALE GENOMIC DNA]</scope>
    <source>
        <strain evidence="7">TOA</strain>
    </source>
</reference>
<keyword evidence="4" id="KW-1133">Transmembrane helix</keyword>
<dbReference type="Gene3D" id="1.20.1440.20">
    <property type="entry name" value="LemA-like domain"/>
    <property type="match status" value="1"/>
</dbReference>
<dbReference type="InterPro" id="IPR023353">
    <property type="entry name" value="LemA-like_dom_sf"/>
</dbReference>
<dbReference type="PANTHER" id="PTHR34478">
    <property type="entry name" value="PROTEIN LEMA"/>
    <property type="match status" value="1"/>
</dbReference>
<evidence type="ECO:0000256" key="2">
    <source>
        <dbReference type="ARBA" id="ARBA00008854"/>
    </source>
</evidence>
<organism evidence="6 7">
    <name type="scientific">Metamycoplasma hominis</name>
    <name type="common">Mycoplasma hominis</name>
    <dbReference type="NCBI Taxonomy" id="2098"/>
    <lineage>
        <taxon>Bacteria</taxon>
        <taxon>Bacillati</taxon>
        <taxon>Mycoplasmatota</taxon>
        <taxon>Mycoplasmoidales</taxon>
        <taxon>Metamycoplasmataceae</taxon>
        <taxon>Metamycoplasma</taxon>
    </lineage>
</organism>
<dbReference type="AlphaFoldDB" id="A0A2K9YTQ4"/>
<evidence type="ECO:0000256" key="1">
    <source>
        <dbReference type="ARBA" id="ARBA00004167"/>
    </source>
</evidence>
<evidence type="ECO:0000313" key="6">
    <source>
        <dbReference type="EMBL" id="AYN65526.1"/>
    </source>
</evidence>